<dbReference type="InterPro" id="IPR001611">
    <property type="entry name" value="Leu-rich_rpt"/>
</dbReference>
<dbReference type="SUPFAM" id="SSF52058">
    <property type="entry name" value="L domain-like"/>
    <property type="match status" value="1"/>
</dbReference>
<feature type="chain" id="PRO_5012056070" description="LRRCT domain-containing protein" evidence="3">
    <location>
        <begin position="21"/>
        <end position="349"/>
    </location>
</feature>
<dbReference type="AlphaFoldDB" id="A0A1Y1MSI9"/>
<dbReference type="Gene3D" id="3.80.10.10">
    <property type="entry name" value="Ribonuclease Inhibitor"/>
    <property type="match status" value="2"/>
</dbReference>
<evidence type="ECO:0000256" key="1">
    <source>
        <dbReference type="ARBA" id="ARBA00022614"/>
    </source>
</evidence>
<proteinExistence type="predicted"/>
<dbReference type="SMART" id="SM00369">
    <property type="entry name" value="LRR_TYP"/>
    <property type="match status" value="8"/>
</dbReference>
<organism evidence="4">
    <name type="scientific">Photinus pyralis</name>
    <name type="common">Common eastern firefly</name>
    <name type="synonym">Lampyris pyralis</name>
    <dbReference type="NCBI Taxonomy" id="7054"/>
    <lineage>
        <taxon>Eukaryota</taxon>
        <taxon>Metazoa</taxon>
        <taxon>Ecdysozoa</taxon>
        <taxon>Arthropoda</taxon>
        <taxon>Hexapoda</taxon>
        <taxon>Insecta</taxon>
        <taxon>Pterygota</taxon>
        <taxon>Neoptera</taxon>
        <taxon>Endopterygota</taxon>
        <taxon>Coleoptera</taxon>
        <taxon>Polyphaga</taxon>
        <taxon>Elateriformia</taxon>
        <taxon>Elateroidea</taxon>
        <taxon>Lampyridae</taxon>
        <taxon>Lampyrinae</taxon>
        <taxon>Photinus</taxon>
    </lineage>
</organism>
<evidence type="ECO:0000256" key="2">
    <source>
        <dbReference type="ARBA" id="ARBA00022737"/>
    </source>
</evidence>
<evidence type="ECO:0008006" key="5">
    <source>
        <dbReference type="Google" id="ProtNLM"/>
    </source>
</evidence>
<dbReference type="PANTHER" id="PTHR24366">
    <property type="entry name" value="IG(IMMUNOGLOBULIN) AND LRR(LEUCINE RICH REPEAT) DOMAINS"/>
    <property type="match status" value="1"/>
</dbReference>
<protein>
    <recommendedName>
        <fullName evidence="5">LRRCT domain-containing protein</fullName>
    </recommendedName>
</protein>
<reference evidence="4" key="1">
    <citation type="journal article" date="2016" name="Sci. Rep.">
        <title>Molecular characterization of firefly nuptial gifts: a multi-omics approach sheds light on postcopulatory sexual selection.</title>
        <authorList>
            <person name="Al-Wathiqui N."/>
            <person name="Fallon T.R."/>
            <person name="South A."/>
            <person name="Weng J.K."/>
            <person name="Lewis S.M."/>
        </authorList>
    </citation>
    <scope>NUCLEOTIDE SEQUENCE</scope>
</reference>
<evidence type="ECO:0000256" key="3">
    <source>
        <dbReference type="SAM" id="SignalP"/>
    </source>
</evidence>
<keyword evidence="3" id="KW-0732">Signal</keyword>
<dbReference type="InterPro" id="IPR032675">
    <property type="entry name" value="LRR_dom_sf"/>
</dbReference>
<accession>A0A1Y1MSI9</accession>
<keyword evidence="2" id="KW-0677">Repeat</keyword>
<dbReference type="PROSITE" id="PS51450">
    <property type="entry name" value="LRR"/>
    <property type="match status" value="1"/>
</dbReference>
<dbReference type="Pfam" id="PF13855">
    <property type="entry name" value="LRR_8"/>
    <property type="match status" value="2"/>
</dbReference>
<feature type="signal peptide" evidence="3">
    <location>
        <begin position="1"/>
        <end position="20"/>
    </location>
</feature>
<dbReference type="InterPro" id="IPR003591">
    <property type="entry name" value="Leu-rich_rpt_typical-subtyp"/>
</dbReference>
<sequence>MADVFVILRIIFICGALASAQKCTPTFQNALVTVSGSVPTFTRRVSGCINSKSLGVRNNNRITIEVRNQAIDALNRAAVSDIQVEELHIIHNHIQMIKEGAFLNLPILRMLYLDNNHLTSLERYSFEGLPSLRGIYLRHNSINAIFANTFVNLPSLSMLFLDNNNLKTFNQNWFSSTPELKWLLLDDNQITFIGMAAFQDLPSLESLGFEGNKLSHIHPDAFHGLPQLSELILGKNQLSSFNIQLKELPNLYRLGINQNRFTHIPISVFDVVRNSLKEIWIYSNPLQCSCVDEFVIWGEKYNIEVRWKCEDREIYCLLPLSGETDCAKRGESEFNATYIDLFQSECLVL</sequence>
<dbReference type="PANTHER" id="PTHR24366:SF96">
    <property type="entry name" value="LEUCINE RICH REPEAT CONTAINING 53"/>
    <property type="match status" value="1"/>
</dbReference>
<evidence type="ECO:0000313" key="4">
    <source>
        <dbReference type="EMBL" id="JAV88048.1"/>
    </source>
</evidence>
<dbReference type="EMBL" id="GEZM01024028">
    <property type="protein sequence ID" value="JAV88048.1"/>
    <property type="molecule type" value="Transcribed_RNA"/>
</dbReference>
<keyword evidence="1" id="KW-0433">Leucine-rich repeat</keyword>
<name>A0A1Y1MSI9_PHOPY</name>